<gene>
    <name evidence="3" type="ordered locus">Sinac_0128</name>
</gene>
<evidence type="ECO:0000259" key="2">
    <source>
        <dbReference type="Pfam" id="PF01494"/>
    </source>
</evidence>
<organism evidence="3 4">
    <name type="scientific">Singulisphaera acidiphila (strain ATCC BAA-1392 / DSM 18658 / VKM B-2454 / MOB10)</name>
    <dbReference type="NCBI Taxonomy" id="886293"/>
    <lineage>
        <taxon>Bacteria</taxon>
        <taxon>Pseudomonadati</taxon>
        <taxon>Planctomycetota</taxon>
        <taxon>Planctomycetia</taxon>
        <taxon>Isosphaerales</taxon>
        <taxon>Isosphaeraceae</taxon>
        <taxon>Singulisphaera</taxon>
    </lineage>
</organism>
<dbReference type="Gene3D" id="3.50.50.60">
    <property type="entry name" value="FAD/NAD(P)-binding domain"/>
    <property type="match status" value="2"/>
</dbReference>
<dbReference type="InterPro" id="IPR002938">
    <property type="entry name" value="FAD-bd"/>
</dbReference>
<name>L0D7H5_SINAD</name>
<dbReference type="STRING" id="886293.Sinac_0128"/>
<dbReference type="EMBL" id="CP003364">
    <property type="protein sequence ID" value="AGA24586.1"/>
    <property type="molecule type" value="Genomic_DNA"/>
</dbReference>
<dbReference type="PANTHER" id="PTHR43476:SF5">
    <property type="entry name" value="FAD-DEPENDENT MONOOXYGENASE"/>
    <property type="match status" value="1"/>
</dbReference>
<evidence type="ECO:0000256" key="1">
    <source>
        <dbReference type="ARBA" id="ARBA00023002"/>
    </source>
</evidence>
<reference evidence="3 4" key="1">
    <citation type="submission" date="2012-02" db="EMBL/GenBank/DDBJ databases">
        <title>Complete sequence of chromosome of Singulisphaera acidiphila DSM 18658.</title>
        <authorList>
            <consortium name="US DOE Joint Genome Institute (JGI-PGF)"/>
            <person name="Lucas S."/>
            <person name="Copeland A."/>
            <person name="Lapidus A."/>
            <person name="Glavina del Rio T."/>
            <person name="Dalin E."/>
            <person name="Tice H."/>
            <person name="Bruce D."/>
            <person name="Goodwin L."/>
            <person name="Pitluck S."/>
            <person name="Peters L."/>
            <person name="Ovchinnikova G."/>
            <person name="Chertkov O."/>
            <person name="Kyrpides N."/>
            <person name="Mavromatis K."/>
            <person name="Ivanova N."/>
            <person name="Brettin T."/>
            <person name="Detter J.C."/>
            <person name="Han C."/>
            <person name="Larimer F."/>
            <person name="Land M."/>
            <person name="Hauser L."/>
            <person name="Markowitz V."/>
            <person name="Cheng J.-F."/>
            <person name="Hugenholtz P."/>
            <person name="Woyke T."/>
            <person name="Wu D."/>
            <person name="Tindall B."/>
            <person name="Pomrenke H."/>
            <person name="Brambilla E."/>
            <person name="Klenk H.-P."/>
            <person name="Eisen J.A."/>
        </authorList>
    </citation>
    <scope>NUCLEOTIDE SEQUENCE [LARGE SCALE GENOMIC DNA]</scope>
    <source>
        <strain evidence="4">ATCC BAA-1392 / DSM 18658 / VKM B-2454 / MOB10</strain>
    </source>
</reference>
<dbReference type="InterPro" id="IPR036188">
    <property type="entry name" value="FAD/NAD-bd_sf"/>
</dbReference>
<accession>L0D7H5</accession>
<dbReference type="PRINTS" id="PR00420">
    <property type="entry name" value="RNGMNOXGNASE"/>
</dbReference>
<dbReference type="Proteomes" id="UP000010798">
    <property type="component" value="Chromosome"/>
</dbReference>
<dbReference type="Pfam" id="PF01494">
    <property type="entry name" value="FAD_binding_3"/>
    <property type="match status" value="1"/>
</dbReference>
<keyword evidence="4" id="KW-1185">Reference proteome</keyword>
<dbReference type="InterPro" id="IPR050631">
    <property type="entry name" value="PheA/TfdB_FAD_monoxygenase"/>
</dbReference>
<dbReference type="AlphaFoldDB" id="L0D7H5"/>
<dbReference type="KEGG" id="saci:Sinac_0128"/>
<feature type="domain" description="FAD-binding" evidence="2">
    <location>
        <begin position="11"/>
        <end position="337"/>
    </location>
</feature>
<evidence type="ECO:0000313" key="4">
    <source>
        <dbReference type="Proteomes" id="UP000010798"/>
    </source>
</evidence>
<dbReference type="RefSeq" id="WP_015243771.1">
    <property type="nucleotide sequence ID" value="NC_019892.1"/>
</dbReference>
<proteinExistence type="predicted"/>
<dbReference type="PANTHER" id="PTHR43476">
    <property type="entry name" value="3-(3-HYDROXY-PHENYL)PROPIONATE/3-HYDROXYCINNAMIC ACID HYDROXYLASE"/>
    <property type="match status" value="1"/>
</dbReference>
<dbReference type="GO" id="GO:0016491">
    <property type="term" value="F:oxidoreductase activity"/>
    <property type="evidence" value="ECO:0007669"/>
    <property type="project" value="UniProtKB-KW"/>
</dbReference>
<dbReference type="SUPFAM" id="SSF51905">
    <property type="entry name" value="FAD/NAD(P)-binding domain"/>
    <property type="match status" value="1"/>
</dbReference>
<dbReference type="HOGENOM" id="CLU_033626_0_0_0"/>
<dbReference type="OrthoDB" id="9806565at2"/>
<dbReference type="GO" id="GO:0071949">
    <property type="term" value="F:FAD binding"/>
    <property type="evidence" value="ECO:0007669"/>
    <property type="project" value="InterPro"/>
</dbReference>
<dbReference type="NCBIfam" id="NF004834">
    <property type="entry name" value="PRK06185.1-3"/>
    <property type="match status" value="1"/>
</dbReference>
<dbReference type="eggNOG" id="COG0654">
    <property type="taxonomic scope" value="Bacteria"/>
</dbReference>
<protein>
    <submittedName>
        <fullName evidence="3">2-polyprenyl-6-methoxyphenol hydroxylase-like oxidoreductase</fullName>
    </submittedName>
</protein>
<keyword evidence="1" id="KW-0560">Oxidoreductase</keyword>
<evidence type="ECO:0000313" key="3">
    <source>
        <dbReference type="EMBL" id="AGA24586.1"/>
    </source>
</evidence>
<sequence>MPEDEVRDVRETTCCIVGGGPAGVMLGLLLARRGVPVLVLESHKDFDRDFRGDTIHPSTLEVLDQLGLADRMLETIPHGQIRSLKLTTPTGDLTLADLGRLKTKYPYIAMIPQAQFLEFLVEEARRYSGFDLVMGANVQRLVQEEGAVCGVRYRGPDNGWHEVRAALTVAADGRFSKIRALTGLEPVKTSPPMDVAWFRLPRRPDDPQDRGALATHNGHIAVVLERAEEWQVGYVILKGSFQQLRGGGLELLHRSFAELVPWLADRVGLLTDWKQVSVLSVESSRLTRWHEPGLLLIGDAAHVMSPVGGVGINVAIQDAVETANLLAVPLREGRLQEQDLAAVQARREWPVRIIQGFQERMQKLIVAQALQPGKPFHLPLLLRILLRLPVLRNILARMIAFGVRRVRVEEDSLQ</sequence>